<reference evidence="2" key="1">
    <citation type="submission" date="2019-04" db="EMBL/GenBank/DDBJ databases">
        <authorList>
            <person name="Assadpour T."/>
            <person name="Ahmed J."/>
            <person name="Anderson S."/>
            <person name="Espinosa K."/>
            <person name="Gadsden T."/>
            <person name="Graham A."/>
            <person name="Hajjar W."/>
            <person name="Howard T."/>
            <person name="Lacafta O."/>
            <person name="Matney K."/>
            <person name="Matsen K."/>
            <person name="Osu J."/>
            <person name="Rupe E."/>
            <person name="Sang H."/>
            <person name="Wadi S."/>
            <person name="McNeal J."/>
            <person name="Temple L."/>
        </authorList>
    </citation>
    <scope>NUCLEOTIDE SEQUENCE [LARGE SCALE GENOMIC DNA]</scope>
</reference>
<keyword evidence="1" id="KW-0472">Membrane</keyword>
<keyword evidence="1" id="KW-1133">Transmembrane helix</keyword>
<gene>
    <name evidence="2" type="ORF">Zuri_70</name>
</gene>
<proteinExistence type="predicted"/>
<dbReference type="Proteomes" id="UP000322075">
    <property type="component" value="Segment"/>
</dbReference>
<accession>A0A5C1K722</accession>
<evidence type="ECO:0000313" key="3">
    <source>
        <dbReference type="Proteomes" id="UP000322075"/>
    </source>
</evidence>
<sequence>MLLRILLLGFGLLVAVWAIQAAIVAAAPAIAVVIVVALVLLVLWWTDYPNDGNKKPPE</sequence>
<organism evidence="2 3">
    <name type="scientific">Pseudomonas phage Zuri</name>
    <dbReference type="NCBI Taxonomy" id="2604899"/>
    <lineage>
        <taxon>Viruses</taxon>
        <taxon>Duplodnaviria</taxon>
        <taxon>Heunggongvirae</taxon>
        <taxon>Uroviricota</taxon>
        <taxon>Caudoviricetes</taxon>
        <taxon>Schitoviridae</taxon>
        <taxon>Zurivirus</taxon>
        <taxon>Zurivirus zuri</taxon>
    </lineage>
</organism>
<dbReference type="EMBL" id="MK863032">
    <property type="protein sequence ID" value="QEM41167.1"/>
    <property type="molecule type" value="Genomic_DNA"/>
</dbReference>
<keyword evidence="3" id="KW-1185">Reference proteome</keyword>
<evidence type="ECO:0000313" key="2">
    <source>
        <dbReference type="EMBL" id="QEM41167.1"/>
    </source>
</evidence>
<protein>
    <submittedName>
        <fullName evidence="2">Uncharacterized protein</fullName>
    </submittedName>
</protein>
<name>A0A5C1K722_9CAUD</name>
<feature type="transmembrane region" description="Helical" evidence="1">
    <location>
        <begin position="31"/>
        <end position="48"/>
    </location>
</feature>
<evidence type="ECO:0000256" key="1">
    <source>
        <dbReference type="SAM" id="Phobius"/>
    </source>
</evidence>
<keyword evidence="1" id="KW-0812">Transmembrane</keyword>